<dbReference type="Pfam" id="PF00108">
    <property type="entry name" value="Thiolase_N"/>
    <property type="match status" value="1"/>
</dbReference>
<dbReference type="NCBIfam" id="TIGR01930">
    <property type="entry name" value="AcCoA-C-Actrans"/>
    <property type="match status" value="1"/>
</dbReference>
<feature type="domain" description="Thiolase N-terminal" evidence="7">
    <location>
        <begin position="4"/>
        <end position="261"/>
    </location>
</feature>
<proteinExistence type="inferred from homology"/>
<evidence type="ECO:0000256" key="1">
    <source>
        <dbReference type="ARBA" id="ARBA00010982"/>
    </source>
</evidence>
<dbReference type="PROSITE" id="PS00099">
    <property type="entry name" value="THIOLASE_3"/>
    <property type="match status" value="1"/>
</dbReference>
<dbReference type="InterPro" id="IPR002155">
    <property type="entry name" value="Thiolase"/>
</dbReference>
<dbReference type="Gene3D" id="3.40.47.10">
    <property type="match status" value="1"/>
</dbReference>
<dbReference type="PANTHER" id="PTHR43853">
    <property type="entry name" value="3-KETOACYL-COA THIOLASE, PEROXISOMAL"/>
    <property type="match status" value="1"/>
</dbReference>
<evidence type="ECO:0000256" key="6">
    <source>
        <dbReference type="RuleBase" id="RU003557"/>
    </source>
</evidence>
<evidence type="ECO:0000259" key="7">
    <source>
        <dbReference type="Pfam" id="PF00108"/>
    </source>
</evidence>
<evidence type="ECO:0000259" key="8">
    <source>
        <dbReference type="Pfam" id="PF02803"/>
    </source>
</evidence>
<evidence type="ECO:0000313" key="9">
    <source>
        <dbReference type="EMBL" id="RCR68002.1"/>
    </source>
</evidence>
<dbReference type="InterPro" id="IPR020616">
    <property type="entry name" value="Thiolase_N"/>
</dbReference>
<dbReference type="GO" id="GO:0010124">
    <property type="term" value="P:phenylacetate catabolic process"/>
    <property type="evidence" value="ECO:0007669"/>
    <property type="project" value="TreeGrafter"/>
</dbReference>
<dbReference type="InterPro" id="IPR020617">
    <property type="entry name" value="Thiolase_C"/>
</dbReference>
<evidence type="ECO:0000313" key="10">
    <source>
        <dbReference type="Proteomes" id="UP000253383"/>
    </source>
</evidence>
<dbReference type="PANTHER" id="PTHR43853:SF21">
    <property type="entry name" value="STEROID 3-KETOACYL-COA THIOLASE"/>
    <property type="match status" value="1"/>
</dbReference>
<dbReference type="Pfam" id="PF02803">
    <property type="entry name" value="Thiolase_C"/>
    <property type="match status" value="1"/>
</dbReference>
<keyword evidence="10" id="KW-1185">Reference proteome</keyword>
<dbReference type="InterPro" id="IPR050215">
    <property type="entry name" value="Thiolase-like_sf_Thiolase"/>
</dbReference>
<keyword evidence="2 6" id="KW-0808">Transferase</keyword>
<feature type="active site" description="Proton acceptor" evidence="5">
    <location>
        <position position="377"/>
    </location>
</feature>
<reference evidence="9 10" key="1">
    <citation type="submission" date="2018-07" db="EMBL/GenBank/DDBJ databases">
        <title>Genome analysis of Larkinella rosea.</title>
        <authorList>
            <person name="Zhou Z."/>
            <person name="Wang G."/>
        </authorList>
    </citation>
    <scope>NUCLEOTIDE SEQUENCE [LARGE SCALE GENOMIC DNA]</scope>
    <source>
        <strain evidence="10">zzj9</strain>
    </source>
</reference>
<dbReference type="OrthoDB" id="9764892at2"/>
<dbReference type="PROSITE" id="PS00098">
    <property type="entry name" value="THIOLASE_1"/>
    <property type="match status" value="1"/>
</dbReference>
<feature type="domain" description="Thiolase C-terminal" evidence="8">
    <location>
        <begin position="268"/>
        <end position="390"/>
    </location>
</feature>
<dbReference type="InterPro" id="IPR016039">
    <property type="entry name" value="Thiolase-like"/>
</dbReference>
<dbReference type="EMBL" id="QOWE01000015">
    <property type="protein sequence ID" value="RCR68002.1"/>
    <property type="molecule type" value="Genomic_DNA"/>
</dbReference>
<dbReference type="GO" id="GO:0003988">
    <property type="term" value="F:acetyl-CoA C-acyltransferase activity"/>
    <property type="evidence" value="ECO:0007669"/>
    <property type="project" value="UniProtKB-EC"/>
</dbReference>
<sequence length="391" mass="41322">MDAYIVAGYRTAVGKAPRGGLRLTRPDDLAAEVIKHLLAQVPNFDPARVEDLIVGNAVPEAEQGMQIARYIALLSLPNSVPGMTINRYCGSGLEAIAIASAKIHAGLADCIIAGGTESMSLVPVMGWKTALNFEIAQKHPDYYIGMGLTAEQVAEQFKIGREDQDQFAFESHQKALAAQAAGKFDGEIVPIAVKETYFDADSGKKKTREWTVGKDEGPRADTSFEALNKLKPVFAAGGSVTAGNSSQTSDGAAFVIVMSEKLVNELGLKPKARMVSYAAAGVEPRIMGIGPVNAIPLALKKAGLKQDDIDQIELNEAFAAQSLAVIQELGLDRSKINPNGGAIALGHALGSTGARLSVQLLNEMERQNQKYGMVSACVGGGQGVAGIFERL</sequence>
<evidence type="ECO:0000256" key="4">
    <source>
        <dbReference type="ARBA" id="ARBA00024073"/>
    </source>
</evidence>
<dbReference type="GO" id="GO:0006635">
    <property type="term" value="P:fatty acid beta-oxidation"/>
    <property type="evidence" value="ECO:0007669"/>
    <property type="project" value="TreeGrafter"/>
</dbReference>
<name>A0A368JKE9_9BACT</name>
<dbReference type="FunFam" id="3.40.47.10:FF:000010">
    <property type="entry name" value="Acetyl-CoA acetyltransferase (Thiolase)"/>
    <property type="match status" value="1"/>
</dbReference>
<feature type="active site" description="Proton acceptor" evidence="5">
    <location>
        <position position="347"/>
    </location>
</feature>
<feature type="active site" description="Acyl-thioester intermediate" evidence="5">
    <location>
        <position position="89"/>
    </location>
</feature>
<dbReference type="InterPro" id="IPR020610">
    <property type="entry name" value="Thiolase_AS"/>
</dbReference>
<dbReference type="CDD" id="cd00751">
    <property type="entry name" value="thiolase"/>
    <property type="match status" value="1"/>
</dbReference>
<dbReference type="NCBIfam" id="NF006553">
    <property type="entry name" value="PRK09052.1"/>
    <property type="match status" value="1"/>
</dbReference>
<dbReference type="RefSeq" id="WP_114407468.1">
    <property type="nucleotide sequence ID" value="NZ_QOWE01000015.1"/>
</dbReference>
<keyword evidence="3 6" id="KW-0012">Acyltransferase</keyword>
<evidence type="ECO:0000256" key="5">
    <source>
        <dbReference type="PIRSR" id="PIRSR000429-1"/>
    </source>
</evidence>
<dbReference type="Proteomes" id="UP000253383">
    <property type="component" value="Unassembled WGS sequence"/>
</dbReference>
<dbReference type="GO" id="GO:0005737">
    <property type="term" value="C:cytoplasm"/>
    <property type="evidence" value="ECO:0007669"/>
    <property type="project" value="UniProtKB-ARBA"/>
</dbReference>
<gene>
    <name evidence="9" type="ORF">DUE52_18205</name>
</gene>
<dbReference type="EC" id="2.3.1.16" evidence="4"/>
<protein>
    <recommendedName>
        <fullName evidence="4">acetyl-CoA C-acyltransferase</fullName>
        <ecNumber evidence="4">2.3.1.16</ecNumber>
    </recommendedName>
</protein>
<evidence type="ECO:0000256" key="3">
    <source>
        <dbReference type="ARBA" id="ARBA00023315"/>
    </source>
</evidence>
<accession>A0A368JKE9</accession>
<organism evidence="9 10">
    <name type="scientific">Larkinella punicea</name>
    <dbReference type="NCBI Taxonomy" id="2315727"/>
    <lineage>
        <taxon>Bacteria</taxon>
        <taxon>Pseudomonadati</taxon>
        <taxon>Bacteroidota</taxon>
        <taxon>Cytophagia</taxon>
        <taxon>Cytophagales</taxon>
        <taxon>Spirosomataceae</taxon>
        <taxon>Larkinella</taxon>
    </lineage>
</organism>
<comment type="caution">
    <text evidence="9">The sequence shown here is derived from an EMBL/GenBank/DDBJ whole genome shotgun (WGS) entry which is preliminary data.</text>
</comment>
<dbReference type="InterPro" id="IPR020615">
    <property type="entry name" value="Thiolase_acyl_enz_int_AS"/>
</dbReference>
<comment type="similarity">
    <text evidence="1 6">Belongs to the thiolase-like superfamily. Thiolase family.</text>
</comment>
<dbReference type="AlphaFoldDB" id="A0A368JKE9"/>
<dbReference type="PIRSF" id="PIRSF000429">
    <property type="entry name" value="Ac-CoA_Ac_transf"/>
    <property type="match status" value="1"/>
</dbReference>
<evidence type="ECO:0000256" key="2">
    <source>
        <dbReference type="ARBA" id="ARBA00022679"/>
    </source>
</evidence>
<dbReference type="SUPFAM" id="SSF53901">
    <property type="entry name" value="Thiolase-like"/>
    <property type="match status" value="2"/>
</dbReference>